<dbReference type="PANTHER" id="PTHR43124:SF3">
    <property type="entry name" value="CHLORAMPHENICOL EFFLUX PUMP RV0191"/>
    <property type="match status" value="1"/>
</dbReference>
<evidence type="ECO:0000256" key="2">
    <source>
        <dbReference type="ARBA" id="ARBA00022475"/>
    </source>
</evidence>
<dbReference type="InterPro" id="IPR050189">
    <property type="entry name" value="MFS_Efflux_Transporters"/>
</dbReference>
<protein>
    <submittedName>
        <fullName evidence="8">MFS transporter</fullName>
    </submittedName>
</protein>
<name>A0ABD5QFD2_9EURY</name>
<gene>
    <name evidence="8" type="ORF">ACFPFO_11000</name>
</gene>
<sequence>MTATEETGMSAVPWDSSALYVILASSLVGVMGVSMVSPVLPDLRAAFGVSDAQVGLVITAYTLPGIVLTPFIGLVADRLGRRRVIVPLLFVFGTAGAGVAFVESFRAVLGLRFLQGIGASALVTLAVTMIGDFYEGTRRDAVMGLNGSTLGTGAAIYPLIGGTLGAIRWNVPFLFFGVAVVVGVVTLFVLEEPHQERSSDLRTYLRGLRDVLRTPEALAIFAAIFVVFTVFYGLVLTALPLLLADQFGLGAGAIGPVLAMVSVASATVSSQYGRVSEWRSAPELVALGFVAYGASLIGVRLAPSPILVGVALLAFGVGFGIVMPSIDTTVITLVSDRLRAGVMGLRTSVLRLGQTVGPTAVPFVAETFFPVPAEGYRALLVVCGSGMALLGAAGYLLLRR</sequence>
<dbReference type="PRINTS" id="PR01035">
    <property type="entry name" value="TCRTETA"/>
</dbReference>
<feature type="transmembrane region" description="Helical" evidence="6">
    <location>
        <begin position="218"/>
        <end position="243"/>
    </location>
</feature>
<dbReference type="InterPro" id="IPR020846">
    <property type="entry name" value="MFS_dom"/>
</dbReference>
<feature type="transmembrane region" description="Helical" evidence="6">
    <location>
        <begin position="355"/>
        <end position="373"/>
    </location>
</feature>
<dbReference type="InterPro" id="IPR011701">
    <property type="entry name" value="MFS"/>
</dbReference>
<evidence type="ECO:0000313" key="8">
    <source>
        <dbReference type="EMBL" id="MFC4988275.1"/>
    </source>
</evidence>
<feature type="transmembrane region" description="Helical" evidence="6">
    <location>
        <begin position="113"/>
        <end position="134"/>
    </location>
</feature>
<keyword evidence="5 6" id="KW-0472">Membrane</keyword>
<dbReference type="EMBL" id="JBHSJG010000036">
    <property type="protein sequence ID" value="MFC4988275.1"/>
    <property type="molecule type" value="Genomic_DNA"/>
</dbReference>
<feature type="transmembrane region" description="Helical" evidence="6">
    <location>
        <begin position="249"/>
        <end position="272"/>
    </location>
</feature>
<feature type="transmembrane region" description="Helical" evidence="6">
    <location>
        <begin position="52"/>
        <end position="72"/>
    </location>
</feature>
<dbReference type="PROSITE" id="PS50850">
    <property type="entry name" value="MFS"/>
    <property type="match status" value="1"/>
</dbReference>
<dbReference type="AlphaFoldDB" id="A0ABD5QFD2"/>
<evidence type="ECO:0000256" key="3">
    <source>
        <dbReference type="ARBA" id="ARBA00022692"/>
    </source>
</evidence>
<keyword evidence="4 6" id="KW-1133">Transmembrane helix</keyword>
<organism evidence="8 9">
    <name type="scientific">Saliphagus infecundisoli</name>
    <dbReference type="NCBI Taxonomy" id="1849069"/>
    <lineage>
        <taxon>Archaea</taxon>
        <taxon>Methanobacteriati</taxon>
        <taxon>Methanobacteriota</taxon>
        <taxon>Stenosarchaea group</taxon>
        <taxon>Halobacteria</taxon>
        <taxon>Halobacteriales</taxon>
        <taxon>Natrialbaceae</taxon>
        <taxon>Saliphagus</taxon>
    </lineage>
</organism>
<dbReference type="InterPro" id="IPR036259">
    <property type="entry name" value="MFS_trans_sf"/>
</dbReference>
<accession>A0ABD5QFD2</accession>
<evidence type="ECO:0000256" key="4">
    <source>
        <dbReference type="ARBA" id="ARBA00022989"/>
    </source>
</evidence>
<dbReference type="Gene3D" id="1.20.1250.20">
    <property type="entry name" value="MFS general substrate transporter like domains"/>
    <property type="match status" value="1"/>
</dbReference>
<feature type="transmembrane region" description="Helical" evidence="6">
    <location>
        <begin position="379"/>
        <end position="398"/>
    </location>
</feature>
<dbReference type="Pfam" id="PF07690">
    <property type="entry name" value="MFS_1"/>
    <property type="match status" value="1"/>
</dbReference>
<keyword evidence="3 6" id="KW-0812">Transmembrane</keyword>
<feature type="transmembrane region" description="Helical" evidence="6">
    <location>
        <begin position="84"/>
        <end position="101"/>
    </location>
</feature>
<feature type="transmembrane region" description="Helical" evidence="6">
    <location>
        <begin position="172"/>
        <end position="190"/>
    </location>
</feature>
<comment type="caution">
    <text evidence="8">The sequence shown here is derived from an EMBL/GenBank/DDBJ whole genome shotgun (WGS) entry which is preliminary data.</text>
</comment>
<dbReference type="Proteomes" id="UP001595925">
    <property type="component" value="Unassembled WGS sequence"/>
</dbReference>
<reference evidence="8 9" key="1">
    <citation type="journal article" date="2019" name="Int. J. Syst. Evol. Microbiol.">
        <title>The Global Catalogue of Microorganisms (GCM) 10K type strain sequencing project: providing services to taxonomists for standard genome sequencing and annotation.</title>
        <authorList>
            <consortium name="The Broad Institute Genomics Platform"/>
            <consortium name="The Broad Institute Genome Sequencing Center for Infectious Disease"/>
            <person name="Wu L."/>
            <person name="Ma J."/>
        </authorList>
    </citation>
    <scope>NUCLEOTIDE SEQUENCE [LARGE SCALE GENOMIC DNA]</scope>
    <source>
        <strain evidence="8 9">CGMCC 1.15824</strain>
    </source>
</reference>
<proteinExistence type="predicted"/>
<evidence type="ECO:0000313" key="9">
    <source>
        <dbReference type="Proteomes" id="UP001595925"/>
    </source>
</evidence>
<keyword evidence="9" id="KW-1185">Reference proteome</keyword>
<evidence type="ECO:0000259" key="7">
    <source>
        <dbReference type="PROSITE" id="PS50850"/>
    </source>
</evidence>
<evidence type="ECO:0000256" key="6">
    <source>
        <dbReference type="SAM" id="Phobius"/>
    </source>
</evidence>
<dbReference type="CDD" id="cd17474">
    <property type="entry name" value="MFS_YfmO_like"/>
    <property type="match status" value="1"/>
</dbReference>
<evidence type="ECO:0000256" key="1">
    <source>
        <dbReference type="ARBA" id="ARBA00004651"/>
    </source>
</evidence>
<feature type="domain" description="Major facilitator superfamily (MFS) profile" evidence="7">
    <location>
        <begin position="18"/>
        <end position="400"/>
    </location>
</feature>
<feature type="transmembrane region" description="Helical" evidence="6">
    <location>
        <begin position="284"/>
        <end position="302"/>
    </location>
</feature>
<dbReference type="PANTHER" id="PTHR43124">
    <property type="entry name" value="PURINE EFFLUX PUMP PBUE"/>
    <property type="match status" value="1"/>
</dbReference>
<feature type="transmembrane region" description="Helical" evidence="6">
    <location>
        <begin position="308"/>
        <end position="334"/>
    </location>
</feature>
<dbReference type="InterPro" id="IPR001958">
    <property type="entry name" value="Tet-R_TetA/multi-R_MdtG-like"/>
</dbReference>
<dbReference type="RefSeq" id="WP_224827121.1">
    <property type="nucleotide sequence ID" value="NZ_JAIVEF010000001.1"/>
</dbReference>
<feature type="transmembrane region" description="Helical" evidence="6">
    <location>
        <begin position="141"/>
        <end position="160"/>
    </location>
</feature>
<keyword evidence="2" id="KW-1003">Cell membrane</keyword>
<dbReference type="GO" id="GO:0005886">
    <property type="term" value="C:plasma membrane"/>
    <property type="evidence" value="ECO:0007669"/>
    <property type="project" value="UniProtKB-SubCell"/>
</dbReference>
<comment type="subcellular location">
    <subcellularLocation>
        <location evidence="1">Cell membrane</location>
        <topology evidence="1">Multi-pass membrane protein</topology>
    </subcellularLocation>
</comment>
<evidence type="ECO:0000256" key="5">
    <source>
        <dbReference type="ARBA" id="ARBA00023136"/>
    </source>
</evidence>
<feature type="transmembrane region" description="Helical" evidence="6">
    <location>
        <begin position="18"/>
        <end position="40"/>
    </location>
</feature>
<dbReference type="SUPFAM" id="SSF103473">
    <property type="entry name" value="MFS general substrate transporter"/>
    <property type="match status" value="1"/>
</dbReference>